<keyword evidence="7" id="KW-1185">Reference proteome</keyword>
<dbReference type="CDD" id="cd00200">
    <property type="entry name" value="WD40"/>
    <property type="match status" value="1"/>
</dbReference>
<protein>
    <recommendedName>
        <fullName evidence="5">Small-subunit processome Utp12 domain-containing protein</fullName>
    </recommendedName>
</protein>
<dbReference type="InterPro" id="IPR015943">
    <property type="entry name" value="WD40/YVTN_repeat-like_dom_sf"/>
</dbReference>
<dbReference type="GO" id="GO:0000462">
    <property type="term" value="P:maturation of SSU-rRNA from tricistronic rRNA transcript (SSU-rRNA, 5.8S rRNA, LSU-rRNA)"/>
    <property type="evidence" value="ECO:0007669"/>
    <property type="project" value="TreeGrafter"/>
</dbReference>
<evidence type="ECO:0000256" key="3">
    <source>
        <dbReference type="ARBA" id="ARBA00022737"/>
    </source>
</evidence>
<feature type="repeat" description="WD" evidence="4">
    <location>
        <begin position="141"/>
        <end position="174"/>
    </location>
</feature>
<comment type="similarity">
    <text evidence="1">Belongs to the WD repeat PWP2 family.</text>
</comment>
<dbReference type="InterPro" id="IPR019775">
    <property type="entry name" value="WD40_repeat_CS"/>
</dbReference>
<comment type="caution">
    <text evidence="6">The sequence shown here is derived from an EMBL/GenBank/DDBJ whole genome shotgun (WGS) entry which is preliminary data.</text>
</comment>
<proteinExistence type="inferred from homology"/>
<dbReference type="InterPro" id="IPR027145">
    <property type="entry name" value="PWP2"/>
</dbReference>
<evidence type="ECO:0000313" key="6">
    <source>
        <dbReference type="EMBL" id="CAI2384268.1"/>
    </source>
</evidence>
<evidence type="ECO:0000256" key="1">
    <source>
        <dbReference type="ARBA" id="ARBA00010226"/>
    </source>
</evidence>
<dbReference type="InterPro" id="IPR001680">
    <property type="entry name" value="WD40_rpt"/>
</dbReference>
<gene>
    <name evidence="6" type="ORF">ECRASSUSDP1_LOCUS25791</name>
</gene>
<dbReference type="PROSITE" id="PS50082">
    <property type="entry name" value="WD_REPEATS_2"/>
    <property type="match status" value="4"/>
</dbReference>
<dbReference type="PROSITE" id="PS00678">
    <property type="entry name" value="WD_REPEATS_1"/>
    <property type="match status" value="2"/>
</dbReference>
<evidence type="ECO:0000259" key="5">
    <source>
        <dbReference type="Pfam" id="PF04003"/>
    </source>
</evidence>
<dbReference type="InterPro" id="IPR007148">
    <property type="entry name" value="SSU_processome_Utp12"/>
</dbReference>
<reference evidence="6" key="1">
    <citation type="submission" date="2023-07" db="EMBL/GenBank/DDBJ databases">
        <authorList>
            <consortium name="AG Swart"/>
            <person name="Singh M."/>
            <person name="Singh A."/>
            <person name="Seah K."/>
            <person name="Emmerich C."/>
        </authorList>
    </citation>
    <scope>NUCLEOTIDE SEQUENCE</scope>
    <source>
        <strain evidence="6">DP1</strain>
    </source>
</reference>
<feature type="repeat" description="WD" evidence="4">
    <location>
        <begin position="366"/>
        <end position="407"/>
    </location>
</feature>
<feature type="domain" description="Small-subunit processome Utp12" evidence="5">
    <location>
        <begin position="770"/>
        <end position="873"/>
    </location>
</feature>
<keyword evidence="2 4" id="KW-0853">WD repeat</keyword>
<accession>A0AAD1Y2P1</accession>
<feature type="repeat" description="WD" evidence="4">
    <location>
        <begin position="408"/>
        <end position="450"/>
    </location>
</feature>
<feature type="repeat" description="WD" evidence="4">
    <location>
        <begin position="494"/>
        <end position="528"/>
    </location>
</feature>
<dbReference type="EMBL" id="CAMPGE010026588">
    <property type="protein sequence ID" value="CAI2384268.1"/>
    <property type="molecule type" value="Genomic_DNA"/>
</dbReference>
<dbReference type="Pfam" id="PF00400">
    <property type="entry name" value="WD40"/>
    <property type="match status" value="5"/>
</dbReference>
<dbReference type="AlphaFoldDB" id="A0AAD1Y2P1"/>
<dbReference type="SMART" id="SM00320">
    <property type="entry name" value="WD40"/>
    <property type="match status" value="12"/>
</dbReference>
<evidence type="ECO:0000256" key="4">
    <source>
        <dbReference type="PROSITE-ProRule" id="PRU00221"/>
    </source>
</evidence>
<evidence type="ECO:0000256" key="2">
    <source>
        <dbReference type="ARBA" id="ARBA00022574"/>
    </source>
</evidence>
<dbReference type="GO" id="GO:0000028">
    <property type="term" value="P:ribosomal small subunit assembly"/>
    <property type="evidence" value="ECO:0007669"/>
    <property type="project" value="TreeGrafter"/>
</dbReference>
<dbReference type="GO" id="GO:0032040">
    <property type="term" value="C:small-subunit processome"/>
    <property type="evidence" value="ECO:0007669"/>
    <property type="project" value="TreeGrafter"/>
</dbReference>
<dbReference type="Pfam" id="PF04003">
    <property type="entry name" value="Utp12"/>
    <property type="match status" value="1"/>
</dbReference>
<name>A0AAD1Y2P1_EUPCR</name>
<organism evidence="6 7">
    <name type="scientific">Euplotes crassus</name>
    <dbReference type="NCBI Taxonomy" id="5936"/>
    <lineage>
        <taxon>Eukaryota</taxon>
        <taxon>Sar</taxon>
        <taxon>Alveolata</taxon>
        <taxon>Ciliophora</taxon>
        <taxon>Intramacronucleata</taxon>
        <taxon>Spirotrichea</taxon>
        <taxon>Hypotrichia</taxon>
        <taxon>Euplotida</taxon>
        <taxon>Euplotidae</taxon>
        <taxon>Moneuplotes</taxon>
    </lineage>
</organism>
<dbReference type="Proteomes" id="UP001295684">
    <property type="component" value="Unassembled WGS sequence"/>
</dbReference>
<evidence type="ECO:0000313" key="7">
    <source>
        <dbReference type="Proteomes" id="UP001295684"/>
    </source>
</evidence>
<dbReference type="PANTHER" id="PTHR19858:SF0">
    <property type="entry name" value="PERIODIC TRYPTOPHAN PROTEIN 2 HOMOLOG"/>
    <property type="match status" value="1"/>
</dbReference>
<sequence>MLSYKLQNVLGVVYRGGNLTFTHDDRDLLLSPVGNKITLFDLKNNKSQTLPFECRSNIDRIALSPNGKILIMVDIDGYGLIVNFRQRVILAHFNFRAAVSALAFSPDNKFFAIATDTRIRIFETPSLKKTFAPLSLFKKYNRMHTGNVISMNWSDDSRFIVSTSEDMTVKLFSLHKLDGFIPITFSGNKHPIVNAFFNQTTERIFSLAKDGTILLWKWVDDRSEEFKEQLRFSYKKSVKRVKVEEEDSQDEEEDEETENPYLSEFEQKILKGRYVLEKKHKIKLEGNAKVVIVQASEKILAVGCSNGTFSLYNIDNLEPVHAFQISENKISSLVINHSGDWIAMASDKLGQLFVWEWKSESYILKQQGHTVDVEHLAYSPDGTYLATAGDDCKIKVWNTDNSFCFVTFSEHKAAITGLEFITNKGNAIVSASKDGTVRAFDLIRYRNFRTFTTPKPVQFTSLACDGTDIVCAGAFDPYDIYMWSIRTGDLLDVLSGHTGPVSTLKFAPTADTFLVSGSWDRTARIWNIFTKNTPVEIIYEGADQVTSLDINSSGKEISIALLSGQVIIYDKEDGSSRTTLDCYNDIRGGRLSDDRNISKRSTKNNFFNSICYNSTGEFIIGGGNSKNLCMYNIHHKVLMKRFVITENRSLDGVLNKLNSKKITEFGEEEKDELSDAEWDKTDADNLPGVKKPNTIKRRTKLAVRVKDVKFSPDGKSFACATTEGIIIYGINNNQSFSPIDLDIEVTLENLMGELKKRNYLEAIVMALKFNQAKIIEKTFELIPTSSIPIISSNFPVNYIEKLMTFLAYELEHSVNIELALTWCKNLLKYNDELIHNLKEQKQGFVKAIHRALKFYENTLLKITNENLYSLKFLMFEEPQEEADEELIET</sequence>
<dbReference type="PANTHER" id="PTHR19858">
    <property type="entry name" value="WD40 REPEAT PROTEIN"/>
    <property type="match status" value="1"/>
</dbReference>
<keyword evidence="3" id="KW-0677">Repeat</keyword>
<dbReference type="InterPro" id="IPR036322">
    <property type="entry name" value="WD40_repeat_dom_sf"/>
</dbReference>
<dbReference type="SUPFAM" id="SSF50978">
    <property type="entry name" value="WD40 repeat-like"/>
    <property type="match status" value="2"/>
</dbReference>
<dbReference type="PROSITE" id="PS50294">
    <property type="entry name" value="WD_REPEATS_REGION"/>
    <property type="match status" value="2"/>
</dbReference>
<dbReference type="Gene3D" id="2.130.10.10">
    <property type="entry name" value="YVTN repeat-like/Quinoprotein amine dehydrogenase"/>
    <property type="match status" value="3"/>
</dbReference>
<dbReference type="SUPFAM" id="SSF82171">
    <property type="entry name" value="DPP6 N-terminal domain-like"/>
    <property type="match status" value="1"/>
</dbReference>
<dbReference type="GO" id="GO:0034388">
    <property type="term" value="C:Pwp2p-containing subcomplex of 90S preribosome"/>
    <property type="evidence" value="ECO:0007669"/>
    <property type="project" value="TreeGrafter"/>
</dbReference>